<dbReference type="PROSITE" id="PS50067">
    <property type="entry name" value="KINESIN_MOTOR_2"/>
    <property type="match status" value="1"/>
</dbReference>
<keyword evidence="1 3" id="KW-0547">Nucleotide-binding</keyword>
<evidence type="ECO:0000256" key="2">
    <source>
        <dbReference type="ARBA" id="ARBA00022840"/>
    </source>
</evidence>
<sequence>MQRVVHDMHELKAEHARKLGAVVERFSAIEAATKAHYEAFVVELKRRTLERIQQHKYQYGLLQQTSEEAKKNAMEQIQSLSESIRALQLQHTEQLSMWEQEREASAYEHKTIVAQLRQDWLTEFQTIHQREPTLSDKAQVKDLYVAFKQAEDKYNQIKTQVTSTREKYQDKIAQVEALQNSENMKKFPHHALVAHLRSALDEAHAKLDAITRTPRTPLNHSTRARQNTPASKPTEFEQRPPPQESALIKENSTKSLLLPVSSSTGELKLSNEESIQRQVNGLLEEKQMSEMKLELAPPHKNASSSTTDENDSLDSETMQRQSLQTEPPVTKYLPSEAPKDHIGDSKDADGDNKIIQPQEYVSQDKQKLCAVITEDSIPKEAATQLKLKLIIDPEIEHLRQAIANEHTLASQMKETQLALQEELLSWRWHFQIQEESQSTSEEVEEEELNEVTDNEAFPPVAETKTPIRDAVATCKAAIEAGKIAWNQGDKIKCHSILLEASENTVSAILGAEATQNIQNALTEAETMVPAKAAVVLRKALDAFVTTTAVEAPQTKLMRQTTPSETSSPNANSKVVNEYKQKLKVVESKWKADRVKINQLEQALSKASNSSKISKDDSGGNERVWTKKLADAEKKAQKVLDDAQTQASRQIQALRSELDQATAKTTQLTAQVQELTTTISTLRGQTSQMSQMESEMSKLREEAATASTLSTNLKNLTDQYAHLEAQYKEEQALRKKYYNTIEDMKGKIRVYCRCRPMSSSELERGCNSCVRFFTLEVETSRGPRSFTYDAVFNPSHSQDQVFEDTKHLLQSALDGYNVCIFAYGQTGSGKTFTMTGTESHPGITRRLINLMFALKDSQPNQTVTYEASMLELYNDQLIDLLAQLEPGYKDDKAQKLDIKKNEKGMVVVTNSVLKPCTSAEGTLKLFDAANKKRQVGATKMNAESSRSHSVFTILIENFNKTTKQTSVGKLSLVDLAGSERAGKTGATAERLKEAQAINKSLSALGDVISALSTNEKFIPYRNNKLTQLMQDSLGGNAKTLMFVNISPADYNQEETQTSLSYASRVKLITNQANKNSDSEEVAKLKQIIKQLKAGEDVDLNAAIE</sequence>
<dbReference type="InterPro" id="IPR036961">
    <property type="entry name" value="Kinesin_motor_dom_sf"/>
</dbReference>
<dbReference type="SUPFAM" id="SSF52540">
    <property type="entry name" value="P-loop containing nucleoside triphosphate hydrolases"/>
    <property type="match status" value="1"/>
</dbReference>
<dbReference type="InterPro" id="IPR001752">
    <property type="entry name" value="Kinesin_motor_dom"/>
</dbReference>
<evidence type="ECO:0000259" key="6">
    <source>
        <dbReference type="PROSITE" id="PS50067"/>
    </source>
</evidence>
<proteinExistence type="inferred from homology"/>
<feature type="domain" description="Kinesin motor" evidence="6">
    <location>
        <begin position="746"/>
        <end position="1067"/>
    </location>
</feature>
<dbReference type="InterPro" id="IPR027640">
    <property type="entry name" value="Kinesin-like_fam"/>
</dbReference>
<dbReference type="AlphaFoldDB" id="A0A6G0W547"/>
<feature type="compositionally biased region" description="Basic and acidic residues" evidence="5">
    <location>
        <begin position="337"/>
        <end position="352"/>
    </location>
</feature>
<evidence type="ECO:0000256" key="5">
    <source>
        <dbReference type="SAM" id="MobiDB-lite"/>
    </source>
</evidence>
<dbReference type="InterPro" id="IPR019821">
    <property type="entry name" value="Kinesin_motor_CS"/>
</dbReference>
<evidence type="ECO:0000313" key="7">
    <source>
        <dbReference type="EMBL" id="KAF0721566.1"/>
    </source>
</evidence>
<keyword evidence="3" id="KW-0505">Motor protein</keyword>
<keyword evidence="8" id="KW-1185">Reference proteome</keyword>
<dbReference type="Gene3D" id="3.40.850.10">
    <property type="entry name" value="Kinesin motor domain"/>
    <property type="match status" value="1"/>
</dbReference>
<dbReference type="VEuPathDB" id="FungiDB:AeMF1_016329"/>
<feature type="compositionally biased region" description="Polar residues" evidence="5">
    <location>
        <begin position="213"/>
        <end position="231"/>
    </location>
</feature>
<evidence type="ECO:0000256" key="3">
    <source>
        <dbReference type="PROSITE-ProRule" id="PRU00283"/>
    </source>
</evidence>
<dbReference type="GO" id="GO:0007018">
    <property type="term" value="P:microtubule-based movement"/>
    <property type="evidence" value="ECO:0007669"/>
    <property type="project" value="InterPro"/>
</dbReference>
<dbReference type="GO" id="GO:0008017">
    <property type="term" value="F:microtubule binding"/>
    <property type="evidence" value="ECO:0007669"/>
    <property type="project" value="InterPro"/>
</dbReference>
<dbReference type="PANTHER" id="PTHR47972">
    <property type="entry name" value="KINESIN-LIKE PROTEIN KLP-3"/>
    <property type="match status" value="1"/>
</dbReference>
<dbReference type="EMBL" id="VJMJ01000386">
    <property type="protein sequence ID" value="KAF0721566.1"/>
    <property type="molecule type" value="Genomic_DNA"/>
</dbReference>
<dbReference type="GO" id="GO:0003777">
    <property type="term" value="F:microtubule motor activity"/>
    <property type="evidence" value="ECO:0007669"/>
    <property type="project" value="InterPro"/>
</dbReference>
<comment type="similarity">
    <text evidence="3">Belongs to the TRAFAC class myosin-kinesin ATPase superfamily. Kinesin family.</text>
</comment>
<evidence type="ECO:0000256" key="4">
    <source>
        <dbReference type="SAM" id="Coils"/>
    </source>
</evidence>
<reference evidence="7 8" key="1">
    <citation type="submission" date="2019-07" db="EMBL/GenBank/DDBJ databases">
        <title>Genomics analysis of Aphanomyces spp. identifies a new class of oomycete effector associated with host adaptation.</title>
        <authorList>
            <person name="Gaulin E."/>
        </authorList>
    </citation>
    <scope>NUCLEOTIDE SEQUENCE [LARGE SCALE GENOMIC DNA]</scope>
    <source>
        <strain evidence="7 8">ATCC 201684</strain>
    </source>
</reference>
<keyword evidence="2 3" id="KW-0067">ATP-binding</keyword>
<dbReference type="SMART" id="SM00129">
    <property type="entry name" value="KISc"/>
    <property type="match status" value="1"/>
</dbReference>
<gene>
    <name evidence="7" type="ORF">Ae201684_019084</name>
</gene>
<feature type="compositionally biased region" description="Polar residues" evidence="5">
    <location>
        <begin position="315"/>
        <end position="327"/>
    </location>
</feature>
<feature type="region of interest" description="Disordered" evidence="5">
    <location>
        <begin position="210"/>
        <end position="253"/>
    </location>
</feature>
<name>A0A6G0W547_9STRA</name>
<dbReference type="PRINTS" id="PR00380">
    <property type="entry name" value="KINESINHEAVY"/>
</dbReference>
<dbReference type="PANTHER" id="PTHR47972:SF16">
    <property type="entry name" value="KINESIN-LIKE PROTEIN"/>
    <property type="match status" value="1"/>
</dbReference>
<dbReference type="Pfam" id="PF00225">
    <property type="entry name" value="Kinesin"/>
    <property type="match status" value="1"/>
</dbReference>
<dbReference type="GO" id="GO:0005524">
    <property type="term" value="F:ATP binding"/>
    <property type="evidence" value="ECO:0007669"/>
    <property type="project" value="UniProtKB-UniRule"/>
</dbReference>
<dbReference type="InterPro" id="IPR027417">
    <property type="entry name" value="P-loop_NTPase"/>
</dbReference>
<dbReference type="Proteomes" id="UP000481153">
    <property type="component" value="Unassembled WGS sequence"/>
</dbReference>
<dbReference type="PROSITE" id="PS00411">
    <property type="entry name" value="KINESIN_MOTOR_1"/>
    <property type="match status" value="1"/>
</dbReference>
<comment type="caution">
    <text evidence="7">The sequence shown here is derived from an EMBL/GenBank/DDBJ whole genome shotgun (WGS) entry which is preliminary data.</text>
</comment>
<evidence type="ECO:0000256" key="1">
    <source>
        <dbReference type="ARBA" id="ARBA00022741"/>
    </source>
</evidence>
<evidence type="ECO:0000313" key="8">
    <source>
        <dbReference type="Proteomes" id="UP000481153"/>
    </source>
</evidence>
<protein>
    <recommendedName>
        <fullName evidence="6">Kinesin motor domain-containing protein</fullName>
    </recommendedName>
</protein>
<feature type="binding site" evidence="3">
    <location>
        <begin position="823"/>
        <end position="830"/>
    </location>
    <ligand>
        <name>ATP</name>
        <dbReference type="ChEBI" id="CHEBI:30616"/>
    </ligand>
</feature>
<feature type="coiled-coil region" evidence="4">
    <location>
        <begin position="643"/>
        <end position="732"/>
    </location>
</feature>
<feature type="region of interest" description="Disordered" evidence="5">
    <location>
        <begin position="294"/>
        <end position="352"/>
    </location>
</feature>
<accession>A0A6G0W547</accession>
<dbReference type="FunFam" id="3.40.850.10:FF:000113">
    <property type="entry name" value="Kinesin-like protein"/>
    <property type="match status" value="1"/>
</dbReference>
<keyword evidence="4" id="KW-0175">Coiled coil</keyword>
<organism evidence="7 8">
    <name type="scientific">Aphanomyces euteiches</name>
    <dbReference type="NCBI Taxonomy" id="100861"/>
    <lineage>
        <taxon>Eukaryota</taxon>
        <taxon>Sar</taxon>
        <taxon>Stramenopiles</taxon>
        <taxon>Oomycota</taxon>
        <taxon>Saprolegniomycetes</taxon>
        <taxon>Saprolegniales</taxon>
        <taxon>Verrucalvaceae</taxon>
        <taxon>Aphanomyces</taxon>
    </lineage>
</organism>